<evidence type="ECO:0000313" key="4">
    <source>
        <dbReference type="EMBL" id="TDR37900.1"/>
    </source>
</evidence>
<reference evidence="3 5" key="1">
    <citation type="submission" date="2018-06" db="EMBL/GenBank/DDBJ databases">
        <authorList>
            <consortium name="Pathogen Informatics"/>
            <person name="Doyle S."/>
        </authorList>
    </citation>
    <scope>NUCLEOTIDE SEQUENCE [LARGE SCALE GENOMIC DNA]</scope>
    <source>
        <strain evidence="3 5">NCTC10597</strain>
    </source>
</reference>
<dbReference type="Gene3D" id="3.40.50.300">
    <property type="entry name" value="P-loop containing nucleotide triphosphate hydrolases"/>
    <property type="match status" value="1"/>
</dbReference>
<dbReference type="EMBL" id="SNZG01000018">
    <property type="protein sequence ID" value="TDR37900.1"/>
    <property type="molecule type" value="Genomic_DNA"/>
</dbReference>
<accession>A0A8B4QE26</accession>
<dbReference type="PANTHER" id="PTHR43581">
    <property type="entry name" value="ATP/GTP PHOSPHATASE"/>
    <property type="match status" value="1"/>
</dbReference>
<proteinExistence type="predicted"/>
<organism evidence="3 5">
    <name type="scientific">Kurthia zopfii</name>
    <dbReference type="NCBI Taxonomy" id="1650"/>
    <lineage>
        <taxon>Bacteria</taxon>
        <taxon>Bacillati</taxon>
        <taxon>Bacillota</taxon>
        <taxon>Bacilli</taxon>
        <taxon>Bacillales</taxon>
        <taxon>Caryophanaceae</taxon>
        <taxon>Kurthia</taxon>
    </lineage>
</organism>
<evidence type="ECO:0000259" key="1">
    <source>
        <dbReference type="Pfam" id="PF12476"/>
    </source>
</evidence>
<evidence type="ECO:0000313" key="5">
    <source>
        <dbReference type="Proteomes" id="UP000254330"/>
    </source>
</evidence>
<dbReference type="SUPFAM" id="SSF52540">
    <property type="entry name" value="P-loop containing nucleoside triphosphate hydrolases"/>
    <property type="match status" value="1"/>
</dbReference>
<dbReference type="Proteomes" id="UP000294641">
    <property type="component" value="Unassembled WGS sequence"/>
</dbReference>
<feature type="domain" description="ATPase AAA-type core" evidence="2">
    <location>
        <begin position="24"/>
        <end position="301"/>
    </location>
</feature>
<dbReference type="Pfam" id="PF12476">
    <property type="entry name" value="DUF3696"/>
    <property type="match status" value="1"/>
</dbReference>
<dbReference type="OrthoDB" id="2456553at2"/>
<name>A0A8B4QE26_9BACL</name>
<dbReference type="RefSeq" id="WP_109349734.1">
    <property type="nucleotide sequence ID" value="NZ_BJUE01000010.1"/>
</dbReference>
<dbReference type="InterPro" id="IPR051396">
    <property type="entry name" value="Bact_Antivir_Def_Nuclease"/>
</dbReference>
<sequence>MKLLKMKIRNFKSLKNIELDFKGINIFAGGNGVGKSSVIQGLLLAKTTAEQLSEESNQIEINGPYNLELGRTEQILNFSATDDKISLEFQTENKKLNLEYEVDIYEQPHTLTLDNKKTKNIDELNNINFNYIGAERVAPSKAQFFDPQQKLKVGYKGEFTNHVLSRADYLQIDIVEQMKHKDGLERFSTQVEAWMRTIFQDFRLKYKEIKEVDMVSVLYGKEDSNEFIPQTSTGFGITYALPIITAGLLAVSGEQANNILIVENPEAHLHPFGQSRLGRFLALLSLCGVQIIVETHSEHIINGIRLELSHAKNTDNATINFFHQIQGETINSIISIKENGELTNWPSGFFDQEKQDLFELLKIKRGKIS</sequence>
<dbReference type="InterPro" id="IPR022532">
    <property type="entry name" value="DUF3696"/>
</dbReference>
<feature type="domain" description="DUF3696" evidence="1">
    <location>
        <begin position="314"/>
        <end position="360"/>
    </location>
</feature>
<evidence type="ECO:0000259" key="2">
    <source>
        <dbReference type="Pfam" id="PF13304"/>
    </source>
</evidence>
<dbReference type="Pfam" id="PF13304">
    <property type="entry name" value="AAA_21"/>
    <property type="match status" value="1"/>
</dbReference>
<evidence type="ECO:0000313" key="6">
    <source>
        <dbReference type="Proteomes" id="UP000294641"/>
    </source>
</evidence>
<gene>
    <name evidence="4" type="ORF">DFR61_11826</name>
    <name evidence="3" type="ORF">NCTC10597_02879</name>
</gene>
<dbReference type="InterPro" id="IPR027417">
    <property type="entry name" value="P-loop_NTPase"/>
</dbReference>
<dbReference type="PIRSF" id="PIRSF034888">
    <property type="entry name" value="P-loop_UCP034888"/>
    <property type="match status" value="1"/>
</dbReference>
<dbReference type="InterPro" id="IPR014592">
    <property type="entry name" value="P-loop_UCP034888"/>
</dbReference>
<dbReference type="AlphaFoldDB" id="A0A8B4QE26"/>
<dbReference type="PANTHER" id="PTHR43581:SF4">
    <property type="entry name" value="ATP_GTP PHOSPHATASE"/>
    <property type="match status" value="1"/>
</dbReference>
<dbReference type="InterPro" id="IPR003959">
    <property type="entry name" value="ATPase_AAA_core"/>
</dbReference>
<comment type="caution">
    <text evidence="3">The sequence shown here is derived from an EMBL/GenBank/DDBJ whole genome shotgun (WGS) entry which is preliminary data.</text>
</comment>
<dbReference type="Proteomes" id="UP000254330">
    <property type="component" value="Unassembled WGS sequence"/>
</dbReference>
<dbReference type="EMBL" id="UGNP01000001">
    <property type="protein sequence ID" value="STX11083.1"/>
    <property type="molecule type" value="Genomic_DNA"/>
</dbReference>
<reference evidence="4 6" key="2">
    <citation type="submission" date="2019-03" db="EMBL/GenBank/DDBJ databases">
        <title>Genomic Encyclopedia of Type Strains, Phase IV (KMG-IV): sequencing the most valuable type-strain genomes for metagenomic binning, comparative biology and taxonomic classification.</title>
        <authorList>
            <person name="Goeker M."/>
        </authorList>
    </citation>
    <scope>NUCLEOTIDE SEQUENCE [LARGE SCALE GENOMIC DNA]</scope>
    <source>
        <strain evidence="4 6">DSM 20580</strain>
    </source>
</reference>
<keyword evidence="6" id="KW-1185">Reference proteome</keyword>
<evidence type="ECO:0000313" key="3">
    <source>
        <dbReference type="EMBL" id="STX11083.1"/>
    </source>
</evidence>
<protein>
    <submittedName>
        <fullName evidence="4">ATPase</fullName>
    </submittedName>
    <submittedName>
        <fullName evidence="3">Chromosome segregation protein</fullName>
    </submittedName>
</protein>